<accession>A0A0F8YKT3</accession>
<sequence>MAGATPTEYDDHAQTDEEFGAGKINNERANLRTTSSVTGSDGIEQHREKFENCGECVFFTKPDICKIVEGPVDDGQVCNWIQGRTGDKDEEAKRMYEAKDFRSFAWGMMRRQPYAHKVVDVEMTPAGWLVLIEDTADPPHYFSLSQKFHMEHTALEHHWTQEEVDSITRTGKTMDFKPPTNFEEASLLYGRGEIDTEEFEPFKRAEEASKMSVEP</sequence>
<proteinExistence type="predicted"/>
<gene>
    <name evidence="2" type="ORF">LCGC14_2807950</name>
</gene>
<comment type="caution">
    <text evidence="2">The sequence shown here is derived from an EMBL/GenBank/DDBJ whole genome shotgun (WGS) entry which is preliminary data.</text>
</comment>
<organism evidence="2">
    <name type="scientific">marine sediment metagenome</name>
    <dbReference type="NCBI Taxonomy" id="412755"/>
    <lineage>
        <taxon>unclassified sequences</taxon>
        <taxon>metagenomes</taxon>
        <taxon>ecological metagenomes</taxon>
    </lineage>
</organism>
<name>A0A0F8YKT3_9ZZZZ</name>
<dbReference type="AlphaFoldDB" id="A0A0F8YKT3"/>
<evidence type="ECO:0000256" key="1">
    <source>
        <dbReference type="SAM" id="MobiDB-lite"/>
    </source>
</evidence>
<reference evidence="2" key="1">
    <citation type="journal article" date="2015" name="Nature">
        <title>Complex archaea that bridge the gap between prokaryotes and eukaryotes.</title>
        <authorList>
            <person name="Spang A."/>
            <person name="Saw J.H."/>
            <person name="Jorgensen S.L."/>
            <person name="Zaremba-Niedzwiedzka K."/>
            <person name="Martijn J."/>
            <person name="Lind A.E."/>
            <person name="van Eijk R."/>
            <person name="Schleper C."/>
            <person name="Guy L."/>
            <person name="Ettema T.J."/>
        </authorList>
    </citation>
    <scope>NUCLEOTIDE SEQUENCE</scope>
</reference>
<dbReference type="EMBL" id="LAZR01052877">
    <property type="protein sequence ID" value="KKK81982.1"/>
    <property type="molecule type" value="Genomic_DNA"/>
</dbReference>
<protein>
    <submittedName>
        <fullName evidence="2">Uncharacterized protein</fullName>
    </submittedName>
</protein>
<feature type="region of interest" description="Disordered" evidence="1">
    <location>
        <begin position="1"/>
        <end position="42"/>
    </location>
</feature>
<evidence type="ECO:0000313" key="2">
    <source>
        <dbReference type="EMBL" id="KKK81982.1"/>
    </source>
</evidence>